<evidence type="ECO:0000256" key="11">
    <source>
        <dbReference type="RuleBase" id="RU003781"/>
    </source>
</evidence>
<keyword evidence="7 10" id="KW-0546">Nucleotide metabolism</keyword>
<dbReference type="InterPro" id="IPR020922">
    <property type="entry name" value="dITP/XTP_pyrophosphatase"/>
</dbReference>
<dbReference type="SUPFAM" id="SSF52972">
    <property type="entry name" value="ITPase-like"/>
    <property type="match status" value="1"/>
</dbReference>
<dbReference type="CDD" id="cd00515">
    <property type="entry name" value="HAM1"/>
    <property type="match status" value="1"/>
</dbReference>
<feature type="binding site" evidence="10">
    <location>
        <position position="84"/>
    </location>
    <ligand>
        <name>Mg(2+)</name>
        <dbReference type="ChEBI" id="CHEBI:18420"/>
    </ligand>
</feature>
<evidence type="ECO:0000256" key="9">
    <source>
        <dbReference type="ARBA" id="ARBA00052017"/>
    </source>
</evidence>
<dbReference type="EMBL" id="SGWZ01000002">
    <property type="protein sequence ID" value="RZS70474.1"/>
    <property type="molecule type" value="Genomic_DNA"/>
</dbReference>
<feature type="binding site" evidence="10">
    <location>
        <position position="193"/>
    </location>
    <ligand>
        <name>substrate</name>
    </ligand>
</feature>
<gene>
    <name evidence="12" type="ORF">EV679_1881</name>
</gene>
<comment type="caution">
    <text evidence="10">Lacks conserved residue(s) required for the propagation of feature annotation.</text>
</comment>
<dbReference type="GO" id="GO:0036220">
    <property type="term" value="F:ITP diphosphatase activity"/>
    <property type="evidence" value="ECO:0007669"/>
    <property type="project" value="UniProtKB-UniRule"/>
</dbReference>
<comment type="cofactor">
    <cofactor evidence="10">
        <name>Mg(2+)</name>
        <dbReference type="ChEBI" id="CHEBI:18420"/>
    </cofactor>
    <text evidence="10">Binds 1 Mg(2+) ion per subunit.</text>
</comment>
<evidence type="ECO:0000256" key="1">
    <source>
        <dbReference type="ARBA" id="ARBA00008023"/>
    </source>
</evidence>
<comment type="catalytic activity">
    <reaction evidence="8 10">
        <text>dITP + H2O = dIMP + diphosphate + H(+)</text>
        <dbReference type="Rhea" id="RHEA:28342"/>
        <dbReference type="ChEBI" id="CHEBI:15377"/>
        <dbReference type="ChEBI" id="CHEBI:15378"/>
        <dbReference type="ChEBI" id="CHEBI:33019"/>
        <dbReference type="ChEBI" id="CHEBI:61194"/>
        <dbReference type="ChEBI" id="CHEBI:61382"/>
        <dbReference type="EC" id="3.6.1.66"/>
    </reaction>
</comment>
<dbReference type="NCBIfam" id="TIGR00042">
    <property type="entry name" value="RdgB/HAM1 family non-canonical purine NTP pyrophosphatase"/>
    <property type="match status" value="1"/>
</dbReference>
<evidence type="ECO:0000256" key="6">
    <source>
        <dbReference type="ARBA" id="ARBA00022842"/>
    </source>
</evidence>
<sequence>MSAGASELNVQAPAGLERIVLASGNAGKIREFRRLFEAYGTELVPQGELGVPEAPEPHCTFIENALAKARHASRLTGLPALADDSGLCVPALDGAPGVYSARYAQMQGGEKSDAANNACLVQALAGKEDRRAFYVAVLVLVRHADDPHPLVADGVWHGEVVDSPRGEHGFGYDPHFFLPQENLTAAEMAPELKNRISHRALAWQALAARLAQA</sequence>
<dbReference type="PANTHER" id="PTHR11067">
    <property type="entry name" value="INOSINE TRIPHOSPHATE PYROPHOSPHATASE/HAM1 PROTEIN"/>
    <property type="match status" value="1"/>
</dbReference>
<evidence type="ECO:0000256" key="10">
    <source>
        <dbReference type="HAMAP-Rule" id="MF_01405"/>
    </source>
</evidence>
<name>A0A4Q7MPE7_9BURK</name>
<keyword evidence="6 10" id="KW-0460">Magnesium</keyword>
<comment type="subunit">
    <text evidence="2 10">Homodimer.</text>
</comment>
<dbReference type="GO" id="GO:0046872">
    <property type="term" value="F:metal ion binding"/>
    <property type="evidence" value="ECO:0007669"/>
    <property type="project" value="UniProtKB-KW"/>
</dbReference>
<feature type="binding site" evidence="10">
    <location>
        <begin position="170"/>
        <end position="173"/>
    </location>
    <ligand>
        <name>substrate</name>
    </ligand>
</feature>
<proteinExistence type="inferred from homology"/>
<dbReference type="GO" id="GO:0017111">
    <property type="term" value="F:ribonucleoside triphosphate phosphatase activity"/>
    <property type="evidence" value="ECO:0007669"/>
    <property type="project" value="InterPro"/>
</dbReference>
<evidence type="ECO:0000313" key="12">
    <source>
        <dbReference type="EMBL" id="RZS70474.1"/>
    </source>
</evidence>
<dbReference type="GO" id="GO:0005829">
    <property type="term" value="C:cytosol"/>
    <property type="evidence" value="ECO:0007669"/>
    <property type="project" value="TreeGrafter"/>
</dbReference>
<dbReference type="AlphaFoldDB" id="A0A4Q7MPE7"/>
<protein>
    <recommendedName>
        <fullName evidence="10">dITP/XTP pyrophosphatase</fullName>
        <ecNumber evidence="10">3.6.1.66</ecNumber>
    </recommendedName>
    <alternativeName>
        <fullName evidence="10">Non-canonical purine NTP pyrophosphatase</fullName>
    </alternativeName>
    <alternativeName>
        <fullName evidence="10">Non-standard purine NTP pyrophosphatase</fullName>
    </alternativeName>
    <alternativeName>
        <fullName evidence="10">Nucleoside-triphosphate diphosphatase</fullName>
    </alternativeName>
    <alternativeName>
        <fullName evidence="10">Nucleoside-triphosphate pyrophosphatase</fullName>
        <shortName evidence="10">NTPase</shortName>
    </alternativeName>
</protein>
<evidence type="ECO:0000256" key="7">
    <source>
        <dbReference type="ARBA" id="ARBA00023080"/>
    </source>
</evidence>
<feature type="binding site" evidence="10">
    <location>
        <begin position="198"/>
        <end position="199"/>
    </location>
    <ligand>
        <name>substrate</name>
    </ligand>
</feature>
<evidence type="ECO:0000256" key="3">
    <source>
        <dbReference type="ARBA" id="ARBA00022723"/>
    </source>
</evidence>
<evidence type="ECO:0000313" key="13">
    <source>
        <dbReference type="Proteomes" id="UP000292039"/>
    </source>
</evidence>
<evidence type="ECO:0000256" key="8">
    <source>
        <dbReference type="ARBA" id="ARBA00051875"/>
    </source>
</evidence>
<evidence type="ECO:0000256" key="5">
    <source>
        <dbReference type="ARBA" id="ARBA00022801"/>
    </source>
</evidence>
<comment type="catalytic activity">
    <reaction evidence="9 10">
        <text>XTP + H2O = XMP + diphosphate + H(+)</text>
        <dbReference type="Rhea" id="RHEA:28610"/>
        <dbReference type="ChEBI" id="CHEBI:15377"/>
        <dbReference type="ChEBI" id="CHEBI:15378"/>
        <dbReference type="ChEBI" id="CHEBI:33019"/>
        <dbReference type="ChEBI" id="CHEBI:57464"/>
        <dbReference type="ChEBI" id="CHEBI:61314"/>
        <dbReference type="EC" id="3.6.1.66"/>
    </reaction>
</comment>
<keyword evidence="4 10" id="KW-0547">Nucleotide-binding</keyword>
<dbReference type="GO" id="GO:0009146">
    <property type="term" value="P:purine nucleoside triphosphate catabolic process"/>
    <property type="evidence" value="ECO:0007669"/>
    <property type="project" value="UniProtKB-UniRule"/>
</dbReference>
<reference evidence="12 13" key="1">
    <citation type="submission" date="2019-02" db="EMBL/GenBank/DDBJ databases">
        <title>Genomic Encyclopedia of Type Strains, Phase IV (KMG-IV): sequencing the most valuable type-strain genomes for metagenomic binning, comparative biology and taxonomic classification.</title>
        <authorList>
            <person name="Goeker M."/>
        </authorList>
    </citation>
    <scope>NUCLEOTIDE SEQUENCE [LARGE SCALE GENOMIC DNA]</scope>
    <source>
        <strain evidence="12 13">DSM 16618</strain>
    </source>
</reference>
<dbReference type="GO" id="GO:0000166">
    <property type="term" value="F:nucleotide binding"/>
    <property type="evidence" value="ECO:0007669"/>
    <property type="project" value="UniProtKB-KW"/>
</dbReference>
<dbReference type="FunFam" id="3.90.950.10:FF:000001">
    <property type="entry name" value="dITP/XTP pyrophosphatase"/>
    <property type="match status" value="1"/>
</dbReference>
<dbReference type="GO" id="GO:0036222">
    <property type="term" value="F:XTP diphosphatase activity"/>
    <property type="evidence" value="ECO:0007669"/>
    <property type="project" value="UniProtKB-UniRule"/>
</dbReference>
<dbReference type="InterPro" id="IPR029001">
    <property type="entry name" value="ITPase-like_fam"/>
</dbReference>
<comment type="function">
    <text evidence="10">Pyrophosphatase that catalyzes the hydrolysis of nucleoside triphosphates to their monophosphate derivatives, with a high preference for the non-canonical purine nucleotides XTP (xanthosine triphosphate), dITP (deoxyinosine triphosphate) and ITP. Seems to function as a house-cleaning enzyme that removes non-canonical purine nucleotides from the nucleotide pool, thus preventing their incorporation into DNA/RNA and avoiding chromosomal lesions.</text>
</comment>
<dbReference type="PANTHER" id="PTHR11067:SF9">
    <property type="entry name" value="INOSINE TRIPHOSPHATE PYROPHOSPHATASE"/>
    <property type="match status" value="1"/>
</dbReference>
<dbReference type="Gene3D" id="3.90.950.10">
    <property type="match status" value="1"/>
</dbReference>
<dbReference type="Proteomes" id="UP000292039">
    <property type="component" value="Unassembled WGS sequence"/>
</dbReference>
<feature type="binding site" evidence="10">
    <location>
        <position position="85"/>
    </location>
    <ligand>
        <name>substrate</name>
    </ligand>
</feature>
<keyword evidence="5 10" id="KW-0378">Hydrolase</keyword>
<dbReference type="Pfam" id="PF01725">
    <property type="entry name" value="Ham1p_like"/>
    <property type="match status" value="1"/>
</dbReference>
<dbReference type="GO" id="GO:0035870">
    <property type="term" value="F:dITP diphosphatase activity"/>
    <property type="evidence" value="ECO:0007669"/>
    <property type="project" value="UniProtKB-UniRule"/>
</dbReference>
<dbReference type="RefSeq" id="WP_130487028.1">
    <property type="nucleotide sequence ID" value="NZ_CBCSEB010000001.1"/>
</dbReference>
<evidence type="ECO:0000256" key="2">
    <source>
        <dbReference type="ARBA" id="ARBA00011738"/>
    </source>
</evidence>
<keyword evidence="3 10" id="KW-0479">Metal-binding</keyword>
<comment type="catalytic activity">
    <reaction evidence="10">
        <text>ITP + H2O = IMP + diphosphate + H(+)</text>
        <dbReference type="Rhea" id="RHEA:29399"/>
        <dbReference type="ChEBI" id="CHEBI:15377"/>
        <dbReference type="ChEBI" id="CHEBI:15378"/>
        <dbReference type="ChEBI" id="CHEBI:33019"/>
        <dbReference type="ChEBI" id="CHEBI:58053"/>
        <dbReference type="ChEBI" id="CHEBI:61402"/>
        <dbReference type="EC" id="3.6.1.66"/>
    </reaction>
</comment>
<feature type="active site" description="Proton acceptor" evidence="10">
    <location>
        <position position="84"/>
    </location>
</feature>
<dbReference type="InterPro" id="IPR002637">
    <property type="entry name" value="RdgB/HAM1"/>
</dbReference>
<dbReference type="GO" id="GO:0009117">
    <property type="term" value="P:nucleotide metabolic process"/>
    <property type="evidence" value="ECO:0007669"/>
    <property type="project" value="UniProtKB-KW"/>
</dbReference>
<comment type="similarity">
    <text evidence="1 10 11">Belongs to the HAM1 NTPase family.</text>
</comment>
<dbReference type="EC" id="3.6.1.66" evidence="10"/>
<evidence type="ECO:0000256" key="4">
    <source>
        <dbReference type="ARBA" id="ARBA00022741"/>
    </source>
</evidence>
<accession>A0A4Q7MPE7</accession>
<comment type="caution">
    <text evidence="12">The sequence shown here is derived from an EMBL/GenBank/DDBJ whole genome shotgun (WGS) entry which is preliminary data.</text>
</comment>
<feature type="binding site" evidence="10">
    <location>
        <begin position="23"/>
        <end position="28"/>
    </location>
    <ligand>
        <name>substrate</name>
    </ligand>
</feature>
<dbReference type="HAMAP" id="MF_01405">
    <property type="entry name" value="Non_canon_purine_NTPase"/>
    <property type="match status" value="1"/>
</dbReference>
<organism evidence="12 13">
    <name type="scientific">Kerstersia gyiorum</name>
    <dbReference type="NCBI Taxonomy" id="206506"/>
    <lineage>
        <taxon>Bacteria</taxon>
        <taxon>Pseudomonadati</taxon>
        <taxon>Pseudomonadota</taxon>
        <taxon>Betaproteobacteria</taxon>
        <taxon>Burkholderiales</taxon>
        <taxon>Alcaligenaceae</taxon>
        <taxon>Kerstersia</taxon>
    </lineage>
</organism>